<reference evidence="1 2" key="1">
    <citation type="submission" date="2018-03" db="EMBL/GenBank/DDBJ databases">
        <authorList>
            <person name="Keele B.F."/>
        </authorList>
    </citation>
    <scope>NUCLEOTIDE SEQUENCE [LARGE SCALE GENOMIC DNA]</scope>
    <source>
        <strain evidence="1 2">CECT 8504</strain>
    </source>
</reference>
<sequence>MEDKIILAAHELVSETEAAEAPLDYAKLMRLGQDFTRMAEALASRPSPGPEFPFPSR</sequence>
<evidence type="ECO:0000313" key="2">
    <source>
        <dbReference type="Proteomes" id="UP000244912"/>
    </source>
</evidence>
<gene>
    <name evidence="1" type="ORF">PAA8504_02890</name>
</gene>
<dbReference type="EMBL" id="ONZF01000007">
    <property type="protein sequence ID" value="SPJ25047.1"/>
    <property type="molecule type" value="Genomic_DNA"/>
</dbReference>
<dbReference type="Proteomes" id="UP000244912">
    <property type="component" value="Unassembled WGS sequence"/>
</dbReference>
<protein>
    <submittedName>
        <fullName evidence="1">Uncharacterized protein</fullName>
    </submittedName>
</protein>
<keyword evidence="2" id="KW-1185">Reference proteome</keyword>
<accession>A0A2R8BXZ0</accession>
<name>A0A2R8BXZ0_9RHOB</name>
<dbReference type="AlphaFoldDB" id="A0A2R8BXZ0"/>
<proteinExistence type="predicted"/>
<dbReference type="RefSeq" id="WP_181375808.1">
    <property type="nucleotide sequence ID" value="NZ_ONZF01000007.1"/>
</dbReference>
<organism evidence="1 2">
    <name type="scientific">Palleronia abyssalis</name>
    <dbReference type="NCBI Taxonomy" id="1501240"/>
    <lineage>
        <taxon>Bacteria</taxon>
        <taxon>Pseudomonadati</taxon>
        <taxon>Pseudomonadota</taxon>
        <taxon>Alphaproteobacteria</taxon>
        <taxon>Rhodobacterales</taxon>
        <taxon>Roseobacteraceae</taxon>
        <taxon>Palleronia</taxon>
    </lineage>
</organism>
<evidence type="ECO:0000313" key="1">
    <source>
        <dbReference type="EMBL" id="SPJ25047.1"/>
    </source>
</evidence>